<dbReference type="AlphaFoldDB" id="A0A7V3J9H2"/>
<dbReference type="PANTHER" id="PTHR42879">
    <property type="entry name" value="3-OXOACYL-(ACYL-CARRIER-PROTEIN) REDUCTASE"/>
    <property type="match status" value="1"/>
</dbReference>
<dbReference type="PROSITE" id="PS00061">
    <property type="entry name" value="ADH_SHORT"/>
    <property type="match status" value="1"/>
</dbReference>
<name>A0A7V3J9H2_UNCC3</name>
<dbReference type="InterPro" id="IPR050259">
    <property type="entry name" value="SDR"/>
</dbReference>
<protein>
    <submittedName>
        <fullName evidence="2">SDR family oxidoreductase</fullName>
    </submittedName>
</protein>
<dbReference type="CDD" id="cd05233">
    <property type="entry name" value="SDR_c"/>
    <property type="match status" value="1"/>
</dbReference>
<comment type="caution">
    <text evidence="2">The sequence shown here is derived from an EMBL/GenBank/DDBJ whole genome shotgun (WGS) entry which is preliminary data.</text>
</comment>
<proteinExistence type="inferred from homology"/>
<dbReference type="GO" id="GO:0032787">
    <property type="term" value="P:monocarboxylic acid metabolic process"/>
    <property type="evidence" value="ECO:0007669"/>
    <property type="project" value="UniProtKB-ARBA"/>
</dbReference>
<reference evidence="2" key="1">
    <citation type="journal article" date="2020" name="mSystems">
        <title>Genome- and Community-Level Interaction Insights into Carbon Utilization and Element Cycling Functions of Hydrothermarchaeota in Hydrothermal Sediment.</title>
        <authorList>
            <person name="Zhou Z."/>
            <person name="Liu Y."/>
            <person name="Xu W."/>
            <person name="Pan J."/>
            <person name="Luo Z.H."/>
            <person name="Li M."/>
        </authorList>
    </citation>
    <scope>NUCLEOTIDE SEQUENCE [LARGE SCALE GENOMIC DNA]</scope>
    <source>
        <strain evidence="2">SpSt-757</strain>
    </source>
</reference>
<accession>A0A7V3J9H2</accession>
<dbReference type="SUPFAM" id="SSF51735">
    <property type="entry name" value="NAD(P)-binding Rossmann-fold domains"/>
    <property type="match status" value="1"/>
</dbReference>
<sequence length="225" mass="24984">MRNVFLLGSKGDIGQAILKKFKMEGCNVIAPSHAELDLENIDAIDKFFEKNKDLNIGILVHCAGYNEPKLFEELTIKDIEKTNAINFIGFCKVVQHIIPYMKKKKEGYIVAISSLYGMYSRVKRAAYAMSKHALNGLIETLALELGPFNIKANIVSPGFVYTKMTIKNNPSEVIKSLEEKIPLGRLAKPEDIANVVFFLCSKENNYINGANIVVDGGYSAGGFQK</sequence>
<dbReference type="InterPro" id="IPR002347">
    <property type="entry name" value="SDR_fam"/>
</dbReference>
<organism evidence="2">
    <name type="scientific">candidate division CPR3 bacterium</name>
    <dbReference type="NCBI Taxonomy" id="2268181"/>
    <lineage>
        <taxon>Bacteria</taxon>
        <taxon>Bacteria division CPR3</taxon>
    </lineage>
</organism>
<comment type="similarity">
    <text evidence="1">Belongs to the short-chain dehydrogenases/reductases (SDR) family.</text>
</comment>
<dbReference type="EMBL" id="DTGG01000022">
    <property type="protein sequence ID" value="HFZ08643.1"/>
    <property type="molecule type" value="Genomic_DNA"/>
</dbReference>
<dbReference type="InterPro" id="IPR036291">
    <property type="entry name" value="NAD(P)-bd_dom_sf"/>
</dbReference>
<dbReference type="PRINTS" id="PR00081">
    <property type="entry name" value="GDHRDH"/>
</dbReference>
<dbReference type="Gene3D" id="3.40.50.720">
    <property type="entry name" value="NAD(P)-binding Rossmann-like Domain"/>
    <property type="match status" value="1"/>
</dbReference>
<dbReference type="Pfam" id="PF13561">
    <property type="entry name" value="adh_short_C2"/>
    <property type="match status" value="1"/>
</dbReference>
<evidence type="ECO:0000256" key="1">
    <source>
        <dbReference type="ARBA" id="ARBA00006484"/>
    </source>
</evidence>
<dbReference type="InterPro" id="IPR020904">
    <property type="entry name" value="Sc_DH/Rdtase_CS"/>
</dbReference>
<evidence type="ECO:0000313" key="2">
    <source>
        <dbReference type="EMBL" id="HFZ08643.1"/>
    </source>
</evidence>
<gene>
    <name evidence="2" type="ORF">ENV41_00715</name>
</gene>